<protein>
    <submittedName>
        <fullName evidence="1">Uncharacterized protein</fullName>
    </submittedName>
</protein>
<organism evidence="1 2">
    <name type="scientific">Thalassospira profundimaris</name>
    <dbReference type="NCBI Taxonomy" id="502049"/>
    <lineage>
        <taxon>Bacteria</taxon>
        <taxon>Pseudomonadati</taxon>
        <taxon>Pseudomonadota</taxon>
        <taxon>Alphaproteobacteria</taxon>
        <taxon>Rhodospirillales</taxon>
        <taxon>Thalassospiraceae</taxon>
        <taxon>Thalassospira</taxon>
    </lineage>
</organism>
<gene>
    <name evidence="1" type="ORF">TH19_09520</name>
</gene>
<evidence type="ECO:0000313" key="1">
    <source>
        <dbReference type="EMBL" id="RCK37493.1"/>
    </source>
</evidence>
<sequence>MVDPFVKSFMTVRVQQVIKWARHPGGMVQRNAFHDDWLDFSVMQQKMLQVTHFKAQYSPRDA</sequence>
<dbReference type="Proteomes" id="UP000253226">
    <property type="component" value="Unassembled WGS sequence"/>
</dbReference>
<dbReference type="AlphaFoldDB" id="A0A367W7U4"/>
<evidence type="ECO:0000313" key="2">
    <source>
        <dbReference type="Proteomes" id="UP000253226"/>
    </source>
</evidence>
<reference evidence="1 2" key="1">
    <citation type="submission" date="2014-07" db="EMBL/GenBank/DDBJ databases">
        <title>Draft genome sequence of Thalassospira profundimaris 35.</title>
        <authorList>
            <person name="Lai Q."/>
            <person name="Shao Z."/>
        </authorList>
    </citation>
    <scope>NUCLEOTIDE SEQUENCE [LARGE SCALE GENOMIC DNA]</scope>
    <source>
        <strain evidence="1 2">35</strain>
    </source>
</reference>
<dbReference type="RefSeq" id="WP_147250742.1">
    <property type="nucleotide sequence ID" value="NZ_JPWF01000005.1"/>
</dbReference>
<comment type="caution">
    <text evidence="1">The sequence shown here is derived from an EMBL/GenBank/DDBJ whole genome shotgun (WGS) entry which is preliminary data.</text>
</comment>
<dbReference type="EMBL" id="JPWF01000005">
    <property type="protein sequence ID" value="RCK37493.1"/>
    <property type="molecule type" value="Genomic_DNA"/>
</dbReference>
<proteinExistence type="predicted"/>
<accession>A0A367W7U4</accession>
<name>A0A367W7U4_9PROT</name>